<sequence length="138" mass="15876">MMMYETVNRINFVQSDKGSERIEIIGNGQGVVNEVQQQIEFHFDSFNQSLGSINEVTTDSGIQPDIGNSSRIFDELLEQQIIIEKRVQPQRTRKSAIPTNEMMQEDPTSFNEAMEYEESNYLKEAMLNELNSMQMNSV</sequence>
<dbReference type="AlphaFoldDB" id="A0A5N5IKP3"/>
<accession>A0A5N5IKP3</accession>
<reference evidence="1 2" key="3">
    <citation type="submission" date="2019-11" db="EMBL/GenBank/DDBJ databases">
        <title>A de novo genome assembly of a pear dwarfing rootstock.</title>
        <authorList>
            <person name="Wang F."/>
            <person name="Wang J."/>
            <person name="Li S."/>
            <person name="Zhang Y."/>
            <person name="Fang M."/>
            <person name="Ma L."/>
            <person name="Zhao Y."/>
            <person name="Jiang S."/>
        </authorList>
    </citation>
    <scope>NUCLEOTIDE SEQUENCE [LARGE SCALE GENOMIC DNA]</scope>
    <source>
        <strain evidence="1">S2</strain>
        <tissue evidence="1">Leaf</tissue>
    </source>
</reference>
<evidence type="ECO:0000313" key="2">
    <source>
        <dbReference type="Proteomes" id="UP000327157"/>
    </source>
</evidence>
<reference evidence="2" key="2">
    <citation type="submission" date="2019-10" db="EMBL/GenBank/DDBJ databases">
        <title>A de novo genome assembly of a pear dwarfing rootstock.</title>
        <authorList>
            <person name="Wang F."/>
            <person name="Wang J."/>
            <person name="Li S."/>
            <person name="Zhang Y."/>
            <person name="Fang M."/>
            <person name="Ma L."/>
            <person name="Zhao Y."/>
            <person name="Jiang S."/>
        </authorList>
    </citation>
    <scope>NUCLEOTIDE SEQUENCE [LARGE SCALE GENOMIC DNA]</scope>
</reference>
<dbReference type="Proteomes" id="UP000327157">
    <property type="component" value="Chromosome 5"/>
</dbReference>
<reference evidence="1 2" key="1">
    <citation type="submission" date="2019-09" db="EMBL/GenBank/DDBJ databases">
        <authorList>
            <person name="Ou C."/>
        </authorList>
    </citation>
    <scope>NUCLEOTIDE SEQUENCE [LARGE SCALE GENOMIC DNA]</scope>
    <source>
        <strain evidence="1">S2</strain>
        <tissue evidence="1">Leaf</tissue>
    </source>
</reference>
<dbReference type="EMBL" id="SMOL01000004">
    <property type="protein sequence ID" value="KAB2635674.1"/>
    <property type="molecule type" value="Genomic_DNA"/>
</dbReference>
<gene>
    <name evidence="1" type="ORF">D8674_026208</name>
</gene>
<protein>
    <submittedName>
        <fullName evidence="1">Uncharacterized protein</fullName>
    </submittedName>
</protein>
<organism evidence="1 2">
    <name type="scientific">Pyrus ussuriensis x Pyrus communis</name>
    <dbReference type="NCBI Taxonomy" id="2448454"/>
    <lineage>
        <taxon>Eukaryota</taxon>
        <taxon>Viridiplantae</taxon>
        <taxon>Streptophyta</taxon>
        <taxon>Embryophyta</taxon>
        <taxon>Tracheophyta</taxon>
        <taxon>Spermatophyta</taxon>
        <taxon>Magnoliopsida</taxon>
        <taxon>eudicotyledons</taxon>
        <taxon>Gunneridae</taxon>
        <taxon>Pentapetalae</taxon>
        <taxon>rosids</taxon>
        <taxon>fabids</taxon>
        <taxon>Rosales</taxon>
        <taxon>Rosaceae</taxon>
        <taxon>Amygdaloideae</taxon>
        <taxon>Maleae</taxon>
        <taxon>Pyrus</taxon>
    </lineage>
</organism>
<proteinExistence type="predicted"/>
<evidence type="ECO:0000313" key="1">
    <source>
        <dbReference type="EMBL" id="KAB2635674.1"/>
    </source>
</evidence>
<name>A0A5N5IKP3_9ROSA</name>
<keyword evidence="2" id="KW-1185">Reference proteome</keyword>
<comment type="caution">
    <text evidence="1">The sequence shown here is derived from an EMBL/GenBank/DDBJ whole genome shotgun (WGS) entry which is preliminary data.</text>
</comment>